<dbReference type="InterPro" id="IPR033927">
    <property type="entry name" value="WASPfam_EVH1"/>
</dbReference>
<dbReference type="SUPFAM" id="SSF50729">
    <property type="entry name" value="PH domain-like"/>
    <property type="match status" value="1"/>
</dbReference>
<dbReference type="FunFam" id="3.90.810.10:FF:000003">
    <property type="entry name" value="Neural Wiskott-Aldrich syndrome protein-like"/>
    <property type="match status" value="1"/>
</dbReference>
<feature type="domain" description="WH1" evidence="10">
    <location>
        <begin position="38"/>
        <end position="148"/>
    </location>
</feature>
<dbReference type="InterPro" id="IPR000697">
    <property type="entry name" value="WH1/EVH1_dom"/>
</dbReference>
<dbReference type="InterPro" id="IPR011026">
    <property type="entry name" value="WAS_C"/>
</dbReference>
<reference evidence="12" key="1">
    <citation type="submission" date="2015-12" db="EMBL/GenBank/DDBJ databases">
        <title>De novo transcriptome assembly of four potential Pierce s Disease insect vectors from Arizona vineyards.</title>
        <authorList>
            <person name="Tassone E.E."/>
        </authorList>
    </citation>
    <scope>NUCLEOTIDE SEQUENCE</scope>
</reference>
<evidence type="ECO:0000256" key="3">
    <source>
        <dbReference type="ARBA" id="ARBA00022490"/>
    </source>
</evidence>
<evidence type="ECO:0000256" key="7">
    <source>
        <dbReference type="ARBA" id="ARBA00023242"/>
    </source>
</evidence>
<organism evidence="12">
    <name type="scientific">Clastoptera arizonana</name>
    <name type="common">Arizona spittle bug</name>
    <dbReference type="NCBI Taxonomy" id="38151"/>
    <lineage>
        <taxon>Eukaryota</taxon>
        <taxon>Metazoa</taxon>
        <taxon>Ecdysozoa</taxon>
        <taxon>Arthropoda</taxon>
        <taxon>Hexapoda</taxon>
        <taxon>Insecta</taxon>
        <taxon>Pterygota</taxon>
        <taxon>Neoptera</taxon>
        <taxon>Paraneoptera</taxon>
        <taxon>Hemiptera</taxon>
        <taxon>Auchenorrhyncha</taxon>
        <taxon>Cercopoidea</taxon>
        <taxon>Clastopteridae</taxon>
        <taxon>Clastoptera</taxon>
    </lineage>
</organism>
<dbReference type="PROSITE" id="PS50108">
    <property type="entry name" value="CRIB"/>
    <property type="match status" value="1"/>
</dbReference>
<keyword evidence="3" id="KW-0963">Cytoplasm</keyword>
<evidence type="ECO:0000256" key="1">
    <source>
        <dbReference type="ARBA" id="ARBA00004123"/>
    </source>
</evidence>
<evidence type="ECO:0000259" key="11">
    <source>
        <dbReference type="PROSITE" id="PS51082"/>
    </source>
</evidence>
<dbReference type="PANTHER" id="PTHR11202">
    <property type="entry name" value="SPROUTY-RELATED, EVH1 DOMAIN-CONTAINING PROTEIN FAMILY MEMBER"/>
    <property type="match status" value="1"/>
</dbReference>
<feature type="compositionally biased region" description="Pro residues" evidence="8">
    <location>
        <begin position="339"/>
        <end position="358"/>
    </location>
</feature>
<dbReference type="PANTHER" id="PTHR11202:SF36">
    <property type="entry name" value="ACTIN NUCLEATION-PROMOTING FACTOR WASL"/>
    <property type="match status" value="1"/>
</dbReference>
<sequence length="479" mass="53608">MGDNINFSKRVKKFGTTMSESKCSNLLSLEENETVFHLLGPRCQSLATTVIQLYITIGAEHNEWYKKDTGVLCLVKDNLRRSYFFRLYCPSRQQLVWEHEVYNSMEYNAPQNYLHTFEAEDYIAAFSFVSEEEAAWLRSILLAKLETKKQRRERKSQRLNQRDLPGIPSYSTSNGIITSQQQILTNSQLSNRVNNNKGIKKKKDKSKKLSKADIGTPKNFRHISHVGWDADKGFEYDLANNDDPSLQSFLHKAGVSEKHMQDRETRDFIYDFIEKNGGLEAVKQEEPPVSRSVSTANRAAPPPPPPRIGAFPASLQSPPPLPPLRTIPQRNHEGLNAVVPPPPEASFPPPPPPPPLPGPKFDLNPAPLPTPTPSVLPGITDVRSQLMESIRSGASLKHVEVDSKNKQDSRGELLDQIRQGVELKSVQPIVRSNEVKEKMGSGLAGALARALAERSKVIHSESSTSSDDDDDDGDDEWED</sequence>
<dbReference type="GO" id="GO:0005856">
    <property type="term" value="C:cytoskeleton"/>
    <property type="evidence" value="ECO:0007669"/>
    <property type="project" value="UniProtKB-SubCell"/>
</dbReference>
<evidence type="ECO:0000256" key="6">
    <source>
        <dbReference type="ARBA" id="ARBA00023212"/>
    </source>
</evidence>
<dbReference type="Gene3D" id="3.90.810.10">
    <property type="entry name" value="CRIB domain"/>
    <property type="match status" value="2"/>
</dbReference>
<keyword evidence="6" id="KW-0206">Cytoskeleton</keyword>
<feature type="region of interest" description="Disordered" evidence="8">
    <location>
        <begin position="454"/>
        <end position="479"/>
    </location>
</feature>
<evidence type="ECO:0000256" key="8">
    <source>
        <dbReference type="SAM" id="MobiDB-lite"/>
    </source>
</evidence>
<feature type="compositionally biased region" description="Polar residues" evidence="8">
    <location>
        <begin position="187"/>
        <end position="196"/>
    </location>
</feature>
<feature type="region of interest" description="Disordered" evidence="8">
    <location>
        <begin position="151"/>
        <end position="174"/>
    </location>
</feature>
<evidence type="ECO:0000259" key="10">
    <source>
        <dbReference type="PROSITE" id="PS50229"/>
    </source>
</evidence>
<dbReference type="SMART" id="SM00246">
    <property type="entry name" value="WH2"/>
    <property type="match status" value="2"/>
</dbReference>
<dbReference type="CDD" id="cd01205">
    <property type="entry name" value="EVH1_WASP-like"/>
    <property type="match status" value="1"/>
</dbReference>
<dbReference type="SMART" id="SM00461">
    <property type="entry name" value="WH1"/>
    <property type="match status" value="1"/>
</dbReference>
<proteinExistence type="predicted"/>
<keyword evidence="7" id="KW-0539">Nucleus</keyword>
<evidence type="ECO:0000256" key="2">
    <source>
        <dbReference type="ARBA" id="ARBA00004245"/>
    </source>
</evidence>
<evidence type="ECO:0000256" key="4">
    <source>
        <dbReference type="ARBA" id="ARBA00022553"/>
    </source>
</evidence>
<feature type="region of interest" description="Disordered" evidence="8">
    <location>
        <begin position="281"/>
        <end position="376"/>
    </location>
</feature>
<keyword evidence="5" id="KW-0677">Repeat</keyword>
<feature type="compositionally biased region" description="Basic residues" evidence="8">
    <location>
        <begin position="198"/>
        <end position="209"/>
    </location>
</feature>
<dbReference type="InterPro" id="IPR036936">
    <property type="entry name" value="CRIB_dom_sf"/>
</dbReference>
<dbReference type="InterPro" id="IPR003124">
    <property type="entry name" value="WH2_dom"/>
</dbReference>
<gene>
    <name evidence="12" type="ORF">g.32297</name>
</gene>
<feature type="domain" description="WH2" evidence="11">
    <location>
        <begin position="409"/>
        <end position="426"/>
    </location>
</feature>
<evidence type="ECO:0000259" key="9">
    <source>
        <dbReference type="PROSITE" id="PS50108"/>
    </source>
</evidence>
<dbReference type="GO" id="GO:0003779">
    <property type="term" value="F:actin binding"/>
    <property type="evidence" value="ECO:0007669"/>
    <property type="project" value="InterPro"/>
</dbReference>
<dbReference type="FunFam" id="2.30.29.30:FF:000130">
    <property type="entry name" value="neural Wiskott-Aldrich syndrome protein"/>
    <property type="match status" value="1"/>
</dbReference>
<feature type="region of interest" description="Disordered" evidence="8">
    <location>
        <begin position="187"/>
        <end position="215"/>
    </location>
</feature>
<evidence type="ECO:0008006" key="13">
    <source>
        <dbReference type="Google" id="ProtNLM"/>
    </source>
</evidence>
<dbReference type="EMBL" id="GEDC01019526">
    <property type="protein sequence ID" value="JAS17772.1"/>
    <property type="molecule type" value="Transcribed_RNA"/>
</dbReference>
<dbReference type="GO" id="GO:0005634">
    <property type="term" value="C:nucleus"/>
    <property type="evidence" value="ECO:0007669"/>
    <property type="project" value="UniProtKB-SubCell"/>
</dbReference>
<dbReference type="AlphaFoldDB" id="A0A1B6CW90"/>
<dbReference type="Pfam" id="PF00786">
    <property type="entry name" value="PBD"/>
    <property type="match status" value="1"/>
</dbReference>
<protein>
    <recommendedName>
        <fullName evidence="13">WH1 domain-containing protein</fullName>
    </recommendedName>
</protein>
<keyword evidence="4" id="KW-0597">Phosphoprotein</keyword>
<dbReference type="InterPro" id="IPR000095">
    <property type="entry name" value="CRIB_dom"/>
</dbReference>
<name>A0A1B6CW90_9HEMI</name>
<feature type="domain" description="CRIB" evidence="9">
    <location>
        <begin position="214"/>
        <end position="227"/>
    </location>
</feature>
<dbReference type="Gene3D" id="2.30.29.30">
    <property type="entry name" value="Pleckstrin-homology domain (PH domain)/Phosphotyrosine-binding domain (PTB)"/>
    <property type="match status" value="1"/>
</dbReference>
<dbReference type="GO" id="GO:0007015">
    <property type="term" value="P:actin filament organization"/>
    <property type="evidence" value="ECO:0007669"/>
    <property type="project" value="InterPro"/>
</dbReference>
<dbReference type="PROSITE" id="PS50229">
    <property type="entry name" value="WH1"/>
    <property type="match status" value="1"/>
</dbReference>
<dbReference type="CDD" id="cd00132">
    <property type="entry name" value="CRIB"/>
    <property type="match status" value="1"/>
</dbReference>
<dbReference type="SMART" id="SM00285">
    <property type="entry name" value="PBD"/>
    <property type="match status" value="1"/>
</dbReference>
<dbReference type="SUPFAM" id="SSF47912">
    <property type="entry name" value="Wiscott-Aldrich syndrome protein, WASP, C-terminal domain"/>
    <property type="match status" value="2"/>
</dbReference>
<dbReference type="Pfam" id="PF02205">
    <property type="entry name" value="WH2"/>
    <property type="match status" value="2"/>
</dbReference>
<feature type="compositionally biased region" description="Acidic residues" evidence="8">
    <location>
        <begin position="466"/>
        <end position="479"/>
    </location>
</feature>
<dbReference type="Pfam" id="PF00568">
    <property type="entry name" value="WH1"/>
    <property type="match status" value="1"/>
</dbReference>
<accession>A0A1B6CW90</accession>
<feature type="domain" description="WH2" evidence="11">
    <location>
        <begin position="382"/>
        <end position="399"/>
    </location>
</feature>
<evidence type="ECO:0000256" key="5">
    <source>
        <dbReference type="ARBA" id="ARBA00022737"/>
    </source>
</evidence>
<comment type="subcellular location">
    <subcellularLocation>
        <location evidence="2">Cytoplasm</location>
        <location evidence="2">Cytoskeleton</location>
    </subcellularLocation>
    <subcellularLocation>
        <location evidence="1">Nucleus</location>
    </subcellularLocation>
</comment>
<dbReference type="InterPro" id="IPR011993">
    <property type="entry name" value="PH-like_dom_sf"/>
</dbReference>
<dbReference type="PROSITE" id="PS51082">
    <property type="entry name" value="WH2"/>
    <property type="match status" value="2"/>
</dbReference>
<evidence type="ECO:0000313" key="12">
    <source>
        <dbReference type="EMBL" id="JAS17772.1"/>
    </source>
</evidence>